<dbReference type="Pfam" id="PF00675">
    <property type="entry name" value="Peptidase_M16"/>
    <property type="match status" value="1"/>
</dbReference>
<evidence type="ECO:0000259" key="3">
    <source>
        <dbReference type="Pfam" id="PF05193"/>
    </source>
</evidence>
<sequence length="449" mass="47368">MLSSKNKVFIRGLFAAGATAATVFATPASAALPIESWTAASGAKVMFMRAEALPMLDVRVDFPAGSRADPAGKEGLAGATGDMIGRGAEGLSENDIADGFADTGAQFSGGASSDSAGVQLRTLTSEPEFSKALALMKTVLQKPVFSADILARENARSVAALKESLTKPATLADRAFASALYPNHPYGTHVSETSLNAISLTDVQQFYKTRYLGNKAVVSMVGNITRAQAETLANELTAGLPKGELEGNPLGGADFPALQAAMKGQTIQIDHPAAQSHIVMGLPAMRRGAPDYFDLLVANHILGGGGFVSRLMDEIREKRGLAYSAYSYFMPAGDAGPFQAGVQTKKESTAEAVSIMRKTVLEFIEKGPTQAELNAAKQNLIGGFPLRIDSNSKLIGNISMMGLHDMPLNYLDTWTAEINKVTVQSAREAFAKHVNPDKLVTVVVGGKLE</sequence>
<dbReference type="Gene3D" id="3.30.830.10">
    <property type="entry name" value="Metalloenzyme, LuxS/M16 peptidase-like"/>
    <property type="match status" value="2"/>
</dbReference>
<evidence type="ECO:0000313" key="4">
    <source>
        <dbReference type="EMBL" id="BET24806.1"/>
    </source>
</evidence>
<dbReference type="Proteomes" id="UP001329151">
    <property type="component" value="Chromosome"/>
</dbReference>
<accession>A0AA86MCF9</accession>
<feature type="signal peptide" evidence="1">
    <location>
        <begin position="1"/>
        <end position="30"/>
    </location>
</feature>
<keyword evidence="1" id="KW-0732">Signal</keyword>
<dbReference type="InterPro" id="IPR050361">
    <property type="entry name" value="MPP/UQCRC_Complex"/>
</dbReference>
<dbReference type="SUPFAM" id="SSF63411">
    <property type="entry name" value="LuxS/MPP-like metallohydrolase"/>
    <property type="match status" value="2"/>
</dbReference>
<dbReference type="EMBL" id="AP028947">
    <property type="protein sequence ID" value="BET24806.1"/>
    <property type="molecule type" value="Genomic_DNA"/>
</dbReference>
<dbReference type="InterPro" id="IPR007863">
    <property type="entry name" value="Peptidase_M16_C"/>
</dbReference>
<gene>
    <name evidence="4" type="ORF">RGQ30_03070</name>
</gene>
<feature type="domain" description="Peptidase M16 N-terminal" evidence="2">
    <location>
        <begin position="57"/>
        <end position="193"/>
    </location>
</feature>
<feature type="chain" id="PRO_5045392135" evidence="1">
    <location>
        <begin position="31"/>
        <end position="449"/>
    </location>
</feature>
<dbReference type="GO" id="GO:0046872">
    <property type="term" value="F:metal ion binding"/>
    <property type="evidence" value="ECO:0007669"/>
    <property type="project" value="InterPro"/>
</dbReference>
<dbReference type="AlphaFoldDB" id="A0AA86MCF9"/>
<keyword evidence="5" id="KW-1185">Reference proteome</keyword>
<reference evidence="4 5" key="1">
    <citation type="submission" date="2023-10" db="EMBL/GenBank/DDBJ databases">
        <title>Complete Genome Sequence of Limnobacter thiooxidans CS-K2T, Isolated from freshwater lake sediments in Bavaria, Germany.</title>
        <authorList>
            <person name="Naruki M."/>
            <person name="Watanabe A."/>
            <person name="Warashina T."/>
            <person name="Morita T."/>
            <person name="Arakawa K."/>
        </authorList>
    </citation>
    <scope>NUCLEOTIDE SEQUENCE [LARGE SCALE GENOMIC DNA]</scope>
    <source>
        <strain evidence="4 5">CS-K2</strain>
    </source>
</reference>
<dbReference type="InterPro" id="IPR011765">
    <property type="entry name" value="Pept_M16_N"/>
</dbReference>
<dbReference type="InterPro" id="IPR011249">
    <property type="entry name" value="Metalloenz_LuxS/M16"/>
</dbReference>
<proteinExistence type="predicted"/>
<evidence type="ECO:0000256" key="1">
    <source>
        <dbReference type="SAM" id="SignalP"/>
    </source>
</evidence>
<dbReference type="KEGG" id="lto:RGQ30_03070"/>
<organism evidence="4 5">
    <name type="scientific">Limnobacter thiooxidans</name>
    <dbReference type="NCBI Taxonomy" id="131080"/>
    <lineage>
        <taxon>Bacteria</taxon>
        <taxon>Pseudomonadati</taxon>
        <taxon>Pseudomonadota</taxon>
        <taxon>Betaproteobacteria</taxon>
        <taxon>Burkholderiales</taxon>
        <taxon>Burkholderiaceae</taxon>
        <taxon>Limnobacter</taxon>
    </lineage>
</organism>
<feature type="domain" description="Peptidase M16 C-terminal" evidence="3">
    <location>
        <begin position="198"/>
        <end position="380"/>
    </location>
</feature>
<name>A0AA86MCF9_9BURK</name>
<evidence type="ECO:0000259" key="2">
    <source>
        <dbReference type="Pfam" id="PF00675"/>
    </source>
</evidence>
<protein>
    <submittedName>
        <fullName evidence="4">Pitrilysin family protein</fullName>
    </submittedName>
</protein>
<dbReference type="RefSeq" id="WP_130558656.1">
    <property type="nucleotide sequence ID" value="NZ_AP028947.1"/>
</dbReference>
<evidence type="ECO:0000313" key="5">
    <source>
        <dbReference type="Proteomes" id="UP001329151"/>
    </source>
</evidence>
<dbReference type="PANTHER" id="PTHR11851">
    <property type="entry name" value="METALLOPROTEASE"/>
    <property type="match status" value="1"/>
</dbReference>
<dbReference type="Pfam" id="PF05193">
    <property type="entry name" value="Peptidase_M16_C"/>
    <property type="match status" value="1"/>
</dbReference>
<dbReference type="PANTHER" id="PTHR11851:SF224">
    <property type="entry name" value="PROCESSING PROTEASE"/>
    <property type="match status" value="1"/>
</dbReference>